<dbReference type="SUPFAM" id="SSF53383">
    <property type="entry name" value="PLP-dependent transferases"/>
    <property type="match status" value="1"/>
</dbReference>
<dbReference type="GO" id="GO:0030170">
    <property type="term" value="F:pyridoxal phosphate binding"/>
    <property type="evidence" value="ECO:0007669"/>
    <property type="project" value="InterPro"/>
</dbReference>
<dbReference type="InterPro" id="IPR015421">
    <property type="entry name" value="PyrdxlP-dep_Trfase_major"/>
</dbReference>
<keyword evidence="3" id="KW-0032">Aminotransferase</keyword>
<dbReference type="Pfam" id="PF00155">
    <property type="entry name" value="Aminotran_1_2"/>
    <property type="match status" value="1"/>
</dbReference>
<protein>
    <recommendedName>
        <fullName evidence="6">Aminotransferase class I/classII large domain-containing protein</fullName>
    </recommendedName>
</protein>
<dbReference type="InterPro" id="IPR015422">
    <property type="entry name" value="PyrdxlP-dep_Trfase_small"/>
</dbReference>
<evidence type="ECO:0000256" key="5">
    <source>
        <dbReference type="ARBA" id="ARBA00022898"/>
    </source>
</evidence>
<dbReference type="Gene3D" id="3.40.640.10">
    <property type="entry name" value="Type I PLP-dependent aspartate aminotransferase-like (Major domain)"/>
    <property type="match status" value="1"/>
</dbReference>
<feature type="domain" description="Aminotransferase class I/classII large" evidence="6">
    <location>
        <begin position="12"/>
        <end position="364"/>
    </location>
</feature>
<gene>
    <name evidence="7" type="ORF">METZ01_LOCUS73777</name>
</gene>
<name>A0A381U373_9ZZZZ</name>
<sequence length="372" mass="41596">KKGHKVYPFHLGDMNIPTPENIRQATYKYMTEGHNGYCPAAGIPELREALAMDVGAKRNVNYSAENVVIQPGGKPTIWKFIAAVMNRGQGVLYPSPGYPIYESQIEYQGGVALPYRYVETKSGFAIDLDQLRSSISKDTVALIYNNYQNPLSAASSQEEIETLADIAIDHDLWVLSDDAYYEIRYTDDPPRSIVSIPGMQDRTVILYSFSKKYAMTGWRIGASIGPKELASHIAKLNVNDESCTNHFIQWAMIEALNGDISGPKNILDELCMRRDAAVATLNSIDGISIPSPESTFYLFPNITAVMNKKGFKDIEQFRIAVLEQTGVSFCTRNHFGRPGEDEKEHFIRFAYSGIGVHDIREGIEKFKSWIAA</sequence>
<feature type="non-terminal residue" evidence="7">
    <location>
        <position position="1"/>
    </location>
</feature>
<dbReference type="InterPro" id="IPR004839">
    <property type="entry name" value="Aminotransferase_I/II_large"/>
</dbReference>
<dbReference type="AlphaFoldDB" id="A0A381U373"/>
<keyword evidence="5" id="KW-0663">Pyridoxal phosphate</keyword>
<comment type="similarity">
    <text evidence="2">Belongs to the class-I pyridoxal-phosphate-dependent aminotransferase family.</text>
</comment>
<dbReference type="InterPro" id="IPR015424">
    <property type="entry name" value="PyrdxlP-dep_Trfase"/>
</dbReference>
<evidence type="ECO:0000256" key="2">
    <source>
        <dbReference type="ARBA" id="ARBA00007441"/>
    </source>
</evidence>
<proteinExistence type="inferred from homology"/>
<dbReference type="CDD" id="cd00609">
    <property type="entry name" value="AAT_like"/>
    <property type="match status" value="1"/>
</dbReference>
<dbReference type="Gene3D" id="3.90.1150.10">
    <property type="entry name" value="Aspartate Aminotransferase, domain 1"/>
    <property type="match status" value="1"/>
</dbReference>
<organism evidence="7">
    <name type="scientific">marine metagenome</name>
    <dbReference type="NCBI Taxonomy" id="408172"/>
    <lineage>
        <taxon>unclassified sequences</taxon>
        <taxon>metagenomes</taxon>
        <taxon>ecological metagenomes</taxon>
    </lineage>
</organism>
<dbReference type="GO" id="GO:0008483">
    <property type="term" value="F:transaminase activity"/>
    <property type="evidence" value="ECO:0007669"/>
    <property type="project" value="UniProtKB-KW"/>
</dbReference>
<keyword evidence="4" id="KW-0808">Transferase</keyword>
<comment type="cofactor">
    <cofactor evidence="1">
        <name>pyridoxal 5'-phosphate</name>
        <dbReference type="ChEBI" id="CHEBI:597326"/>
    </cofactor>
</comment>
<dbReference type="InterPro" id="IPR050596">
    <property type="entry name" value="AspAT/PAT-like"/>
</dbReference>
<dbReference type="PROSITE" id="PS00105">
    <property type="entry name" value="AA_TRANSFER_CLASS_1"/>
    <property type="match status" value="1"/>
</dbReference>
<evidence type="ECO:0000256" key="3">
    <source>
        <dbReference type="ARBA" id="ARBA00022576"/>
    </source>
</evidence>
<evidence type="ECO:0000259" key="6">
    <source>
        <dbReference type="Pfam" id="PF00155"/>
    </source>
</evidence>
<dbReference type="InterPro" id="IPR004838">
    <property type="entry name" value="NHTrfase_class1_PyrdxlP-BS"/>
</dbReference>
<dbReference type="GO" id="GO:0006520">
    <property type="term" value="P:amino acid metabolic process"/>
    <property type="evidence" value="ECO:0007669"/>
    <property type="project" value="InterPro"/>
</dbReference>
<evidence type="ECO:0000256" key="1">
    <source>
        <dbReference type="ARBA" id="ARBA00001933"/>
    </source>
</evidence>
<evidence type="ECO:0000313" key="7">
    <source>
        <dbReference type="EMBL" id="SVA20923.1"/>
    </source>
</evidence>
<dbReference type="PANTHER" id="PTHR46383">
    <property type="entry name" value="ASPARTATE AMINOTRANSFERASE"/>
    <property type="match status" value="1"/>
</dbReference>
<accession>A0A381U373</accession>
<dbReference type="EMBL" id="UINC01005374">
    <property type="protein sequence ID" value="SVA20923.1"/>
    <property type="molecule type" value="Genomic_DNA"/>
</dbReference>
<evidence type="ECO:0000256" key="4">
    <source>
        <dbReference type="ARBA" id="ARBA00022679"/>
    </source>
</evidence>
<dbReference type="PANTHER" id="PTHR46383:SF1">
    <property type="entry name" value="ASPARTATE AMINOTRANSFERASE"/>
    <property type="match status" value="1"/>
</dbReference>
<reference evidence="7" key="1">
    <citation type="submission" date="2018-05" db="EMBL/GenBank/DDBJ databases">
        <authorList>
            <person name="Lanie J.A."/>
            <person name="Ng W.-L."/>
            <person name="Kazmierczak K.M."/>
            <person name="Andrzejewski T.M."/>
            <person name="Davidsen T.M."/>
            <person name="Wayne K.J."/>
            <person name="Tettelin H."/>
            <person name="Glass J.I."/>
            <person name="Rusch D."/>
            <person name="Podicherti R."/>
            <person name="Tsui H.-C.T."/>
            <person name="Winkler M.E."/>
        </authorList>
    </citation>
    <scope>NUCLEOTIDE SEQUENCE</scope>
</reference>